<feature type="transmembrane region" description="Helical" evidence="5">
    <location>
        <begin position="42"/>
        <end position="60"/>
    </location>
</feature>
<evidence type="ECO:0000256" key="2">
    <source>
        <dbReference type="ARBA" id="ARBA00022692"/>
    </source>
</evidence>
<dbReference type="EMBL" id="NRRL01000031">
    <property type="protein sequence ID" value="MBK1668845.1"/>
    <property type="molecule type" value="Genomic_DNA"/>
</dbReference>
<organism evidence="6 7">
    <name type="scientific">Rhodovibrio sodomensis</name>
    <dbReference type="NCBI Taxonomy" id="1088"/>
    <lineage>
        <taxon>Bacteria</taxon>
        <taxon>Pseudomonadati</taxon>
        <taxon>Pseudomonadota</taxon>
        <taxon>Alphaproteobacteria</taxon>
        <taxon>Rhodospirillales</taxon>
        <taxon>Rhodovibrionaceae</taxon>
        <taxon>Rhodovibrio</taxon>
    </lineage>
</organism>
<evidence type="ECO:0000256" key="4">
    <source>
        <dbReference type="ARBA" id="ARBA00023136"/>
    </source>
</evidence>
<comment type="caution">
    <text evidence="6">The sequence shown here is derived from an EMBL/GenBank/DDBJ whole genome shotgun (WGS) entry which is preliminary data.</text>
</comment>
<evidence type="ECO:0000256" key="3">
    <source>
        <dbReference type="ARBA" id="ARBA00022989"/>
    </source>
</evidence>
<dbReference type="Gene3D" id="1.20.1530.20">
    <property type="match status" value="1"/>
</dbReference>
<feature type="transmembrane region" description="Helical" evidence="5">
    <location>
        <begin position="72"/>
        <end position="95"/>
    </location>
</feature>
<feature type="transmembrane region" description="Helical" evidence="5">
    <location>
        <begin position="131"/>
        <end position="154"/>
    </location>
</feature>
<dbReference type="InterPro" id="IPR002657">
    <property type="entry name" value="BilAc:Na_symport/Acr3"/>
</dbReference>
<dbReference type="InterPro" id="IPR038770">
    <property type="entry name" value="Na+/solute_symporter_sf"/>
</dbReference>
<evidence type="ECO:0000256" key="1">
    <source>
        <dbReference type="ARBA" id="ARBA00004141"/>
    </source>
</evidence>
<evidence type="ECO:0000313" key="6">
    <source>
        <dbReference type="EMBL" id="MBK1668845.1"/>
    </source>
</evidence>
<feature type="transmembrane region" description="Helical" evidence="5">
    <location>
        <begin position="202"/>
        <end position="223"/>
    </location>
</feature>
<dbReference type="Pfam" id="PF01758">
    <property type="entry name" value="SBF"/>
    <property type="match status" value="1"/>
</dbReference>
<feature type="transmembrane region" description="Helical" evidence="5">
    <location>
        <begin position="286"/>
        <end position="308"/>
    </location>
</feature>
<feature type="transmembrane region" description="Helical" evidence="5">
    <location>
        <begin position="18"/>
        <end position="36"/>
    </location>
</feature>
<sequence length="320" mass="33404">MPAALQPRRLLALLSRHATRVLFAGVFIGLALPPLAAAARPYLLVGVIVLLTAMLLRVDWGAMGAYLRRPVLATALVVWLLAGAPVVIWLTLLPVGLPESLAVSLVLMAAAPPILSASAIAVLLGLDGALAIVGGLIATLLTPLTVPPMALMLLGLDLEISVGALMARLAAIVGPAFLLSLAIRKGAGPARLDRYKPEIEGFTVLVMLYFGVAIMDGVTARLLAEPAMVAGWTLAAFVANPLLQLLGGLAFAWLGRRGALTVGLMSGNCNMGLLLAALPPGTDFDVLLYFAVAQLPIFMLPALMLPIYRRLLAAPTVERA</sequence>
<protein>
    <recommendedName>
        <fullName evidence="8">Bile acid:sodium symporter</fullName>
    </recommendedName>
</protein>
<feature type="transmembrane region" description="Helical" evidence="5">
    <location>
        <begin position="101"/>
        <end position="124"/>
    </location>
</feature>
<dbReference type="Proteomes" id="UP001296873">
    <property type="component" value="Unassembled WGS sequence"/>
</dbReference>
<keyword evidence="7" id="KW-1185">Reference proteome</keyword>
<feature type="transmembrane region" description="Helical" evidence="5">
    <location>
        <begin position="259"/>
        <end position="280"/>
    </location>
</feature>
<keyword evidence="2 5" id="KW-0812">Transmembrane</keyword>
<comment type="subcellular location">
    <subcellularLocation>
        <location evidence="1">Membrane</location>
        <topology evidence="1">Multi-pass membrane protein</topology>
    </subcellularLocation>
</comment>
<dbReference type="RefSeq" id="WP_200341166.1">
    <property type="nucleotide sequence ID" value="NZ_NRRL01000031.1"/>
</dbReference>
<evidence type="ECO:0000256" key="5">
    <source>
        <dbReference type="SAM" id="Phobius"/>
    </source>
</evidence>
<gene>
    <name evidence="6" type="ORF">CKO28_12465</name>
</gene>
<keyword evidence="3 5" id="KW-1133">Transmembrane helix</keyword>
<evidence type="ECO:0008006" key="8">
    <source>
        <dbReference type="Google" id="ProtNLM"/>
    </source>
</evidence>
<name>A0ABS1DEI1_9PROT</name>
<feature type="transmembrane region" description="Helical" evidence="5">
    <location>
        <begin position="229"/>
        <end position="252"/>
    </location>
</feature>
<proteinExistence type="predicted"/>
<accession>A0ABS1DEI1</accession>
<feature type="transmembrane region" description="Helical" evidence="5">
    <location>
        <begin position="160"/>
        <end position="181"/>
    </location>
</feature>
<reference evidence="6 7" key="1">
    <citation type="journal article" date="2020" name="Microorganisms">
        <title>Osmotic Adaptation and Compatible Solute Biosynthesis of Phototrophic Bacteria as Revealed from Genome Analyses.</title>
        <authorList>
            <person name="Imhoff J.F."/>
            <person name="Rahn T."/>
            <person name="Kunzel S."/>
            <person name="Keller A."/>
            <person name="Neulinger S.C."/>
        </authorList>
    </citation>
    <scope>NUCLEOTIDE SEQUENCE [LARGE SCALE GENOMIC DNA]</scope>
    <source>
        <strain evidence="6 7">DSM 9895</strain>
    </source>
</reference>
<evidence type="ECO:0000313" key="7">
    <source>
        <dbReference type="Proteomes" id="UP001296873"/>
    </source>
</evidence>
<keyword evidence="4 5" id="KW-0472">Membrane</keyword>